<reference evidence="4" key="1">
    <citation type="submission" date="2017-06" db="EMBL/GenBank/DDBJ databases">
        <title>Capnocytophaga spp. assemblies.</title>
        <authorList>
            <person name="Gulvik C.A."/>
        </authorList>
    </citation>
    <scope>NUCLEOTIDE SEQUENCE [LARGE SCALE GENOMIC DNA]</scope>
    <source>
        <strain evidence="4">H6253</strain>
    </source>
</reference>
<organism evidence="3 4">
    <name type="scientific">Capnocytophaga leadbetteri</name>
    <dbReference type="NCBI Taxonomy" id="327575"/>
    <lineage>
        <taxon>Bacteria</taxon>
        <taxon>Pseudomonadati</taxon>
        <taxon>Bacteroidota</taxon>
        <taxon>Flavobacteriia</taxon>
        <taxon>Flavobacteriales</taxon>
        <taxon>Flavobacteriaceae</taxon>
        <taxon>Capnocytophaga</taxon>
    </lineage>
</organism>
<dbReference type="InterPro" id="IPR005543">
    <property type="entry name" value="PASTA_dom"/>
</dbReference>
<feature type="transmembrane region" description="Helical" evidence="1">
    <location>
        <begin position="12"/>
        <end position="30"/>
    </location>
</feature>
<protein>
    <submittedName>
        <fullName evidence="3">Penicillin-binding protein</fullName>
    </submittedName>
</protein>
<dbReference type="Pfam" id="PF03793">
    <property type="entry name" value="PASTA"/>
    <property type="match status" value="1"/>
</dbReference>
<evidence type="ECO:0000313" key="4">
    <source>
        <dbReference type="Proteomes" id="UP000217276"/>
    </source>
</evidence>
<evidence type="ECO:0000313" key="3">
    <source>
        <dbReference type="EMBL" id="ATA82073.1"/>
    </source>
</evidence>
<gene>
    <name evidence="3" type="ORF">CGC53_06810</name>
</gene>
<keyword evidence="1" id="KW-0472">Membrane</keyword>
<evidence type="ECO:0000259" key="2">
    <source>
        <dbReference type="PROSITE" id="PS51178"/>
    </source>
</evidence>
<evidence type="ECO:0000256" key="1">
    <source>
        <dbReference type="SAM" id="Phobius"/>
    </source>
</evidence>
<dbReference type="Gene3D" id="3.30.10.20">
    <property type="match status" value="2"/>
</dbReference>
<sequence>MNIKESLKKTGLTLFWQLVLAVIAGGILVWCSLQLLNFYTDHGKFIVVPNLTKKTLSQVQILLDEQQLRYEVIDSTEYDPTYAPFAVISQSPEPNERVKKNRKIYLTLNPSGYHKVTVPKVIQVTRRSAEATLQSVGLAIGTVTYVDDIGKDMVLEMQYQGKPVLPGDKLVKTSRIDLICGNGMEARDSIPTEIPIEELMGN</sequence>
<dbReference type="SUPFAM" id="SSF54184">
    <property type="entry name" value="Penicillin-binding protein 2x (pbp-2x), c-terminal domain"/>
    <property type="match status" value="1"/>
</dbReference>
<dbReference type="SMART" id="SM00740">
    <property type="entry name" value="PASTA"/>
    <property type="match status" value="2"/>
</dbReference>
<dbReference type="EMBL" id="CP022384">
    <property type="protein sequence ID" value="ATA82073.1"/>
    <property type="molecule type" value="Genomic_DNA"/>
</dbReference>
<dbReference type="RefSeq" id="WP_095914132.1">
    <property type="nucleotide sequence ID" value="NZ_CAUUPF010000005.1"/>
</dbReference>
<feature type="domain" description="PASTA" evidence="2">
    <location>
        <begin position="43"/>
        <end position="110"/>
    </location>
</feature>
<keyword evidence="1" id="KW-1133">Transmembrane helix</keyword>
<dbReference type="PROSITE" id="PS51178">
    <property type="entry name" value="PASTA"/>
    <property type="match status" value="1"/>
</dbReference>
<name>A0A250FAB6_9FLAO</name>
<keyword evidence="4" id="KW-1185">Reference proteome</keyword>
<dbReference type="KEGG" id="clk:CGC53_06810"/>
<proteinExistence type="predicted"/>
<dbReference type="CDD" id="cd06577">
    <property type="entry name" value="PASTA_pknB"/>
    <property type="match status" value="1"/>
</dbReference>
<dbReference type="Proteomes" id="UP000217276">
    <property type="component" value="Chromosome"/>
</dbReference>
<dbReference type="AlphaFoldDB" id="A0A250FAB6"/>
<keyword evidence="1" id="KW-0812">Transmembrane</keyword>
<accession>A0A250FAB6</accession>